<name>A0ABX5S991_9BURK</name>
<gene>
    <name evidence="1" type="ORF">E1742_11335</name>
</gene>
<evidence type="ECO:0008006" key="3">
    <source>
        <dbReference type="Google" id="ProtNLM"/>
    </source>
</evidence>
<dbReference type="RefSeq" id="WP_134384972.1">
    <property type="nucleotide sequence ID" value="NZ_BMWW01000001.1"/>
</dbReference>
<evidence type="ECO:0000313" key="1">
    <source>
        <dbReference type="EMBL" id="QBQ36692.1"/>
    </source>
</evidence>
<protein>
    <recommendedName>
        <fullName evidence="3">HEAT repeat domain-containing protein</fullName>
    </recommendedName>
</protein>
<reference evidence="1 2" key="1">
    <citation type="submission" date="2019-03" db="EMBL/GenBank/DDBJ databases">
        <title>Draft Genome Sequences of Six Type Strains of the Genus Massilia.</title>
        <authorList>
            <person name="Miess H."/>
            <person name="Frediansyhah A."/>
            <person name="Gross H."/>
        </authorList>
    </citation>
    <scope>NUCLEOTIDE SEQUENCE [LARGE SCALE GENOMIC DNA]</scope>
    <source>
        <strain evidence="1 2">DSM 17505</strain>
    </source>
</reference>
<dbReference type="EMBL" id="CP038026">
    <property type="protein sequence ID" value="QBQ36692.1"/>
    <property type="molecule type" value="Genomic_DNA"/>
</dbReference>
<organism evidence="1 2">
    <name type="scientific">Pseudoduganella plicata</name>
    <dbReference type="NCBI Taxonomy" id="321984"/>
    <lineage>
        <taxon>Bacteria</taxon>
        <taxon>Pseudomonadati</taxon>
        <taxon>Pseudomonadota</taxon>
        <taxon>Betaproteobacteria</taxon>
        <taxon>Burkholderiales</taxon>
        <taxon>Oxalobacteraceae</taxon>
        <taxon>Telluria group</taxon>
        <taxon>Pseudoduganella</taxon>
    </lineage>
</organism>
<keyword evidence="2" id="KW-1185">Reference proteome</keyword>
<proteinExistence type="predicted"/>
<accession>A0ABX5S991</accession>
<evidence type="ECO:0000313" key="2">
    <source>
        <dbReference type="Proteomes" id="UP000294359"/>
    </source>
</evidence>
<sequence>MHAEELMDGFSDTDWAKLRGVCATKGTAWQIRCAEMLDGTVNSAALEILTSLMASRNRDVVMAAAETLLSLAQTGTSVEVTPQLSALISKARMNGGDPYGFVLDLLLKNSKT</sequence>
<dbReference type="Proteomes" id="UP000294359">
    <property type="component" value="Chromosome"/>
</dbReference>